<accession>B4D6B3</accession>
<evidence type="ECO:0000256" key="4">
    <source>
        <dbReference type="ARBA" id="ARBA00022679"/>
    </source>
</evidence>
<evidence type="ECO:0000256" key="5">
    <source>
        <dbReference type="ARBA" id="ARBA00022692"/>
    </source>
</evidence>
<evidence type="ECO:0000256" key="10">
    <source>
        <dbReference type="SAM" id="Phobius"/>
    </source>
</evidence>
<dbReference type="GO" id="GO:0042121">
    <property type="term" value="P:alginic acid biosynthetic process"/>
    <property type="evidence" value="ECO:0007669"/>
    <property type="project" value="InterPro"/>
</dbReference>
<keyword evidence="4 9" id="KW-0808">Transferase</keyword>
<evidence type="ECO:0000256" key="8">
    <source>
        <dbReference type="ARBA" id="ARBA00023315"/>
    </source>
</evidence>
<dbReference type="AlphaFoldDB" id="B4D6B3"/>
<organism evidence="11 12">
    <name type="scientific">Chthoniobacter flavus Ellin428</name>
    <dbReference type="NCBI Taxonomy" id="497964"/>
    <lineage>
        <taxon>Bacteria</taxon>
        <taxon>Pseudomonadati</taxon>
        <taxon>Verrucomicrobiota</taxon>
        <taxon>Spartobacteria</taxon>
        <taxon>Chthoniobacterales</taxon>
        <taxon>Chthoniobacteraceae</taxon>
        <taxon>Chthoniobacter</taxon>
    </lineage>
</organism>
<dbReference type="PANTHER" id="PTHR13285:SF23">
    <property type="entry name" value="TEICHOIC ACID D-ALANYLTRANSFERASE"/>
    <property type="match status" value="1"/>
</dbReference>
<evidence type="ECO:0000313" key="11">
    <source>
        <dbReference type="EMBL" id="EDY18022.1"/>
    </source>
</evidence>
<keyword evidence="7 9" id="KW-0472">Membrane</keyword>
<dbReference type="PANTHER" id="PTHR13285">
    <property type="entry name" value="ACYLTRANSFERASE"/>
    <property type="match status" value="1"/>
</dbReference>
<dbReference type="InterPro" id="IPR024194">
    <property type="entry name" value="Ac/AlaTfrase_AlgI/DltB"/>
</dbReference>
<proteinExistence type="inferred from homology"/>
<feature type="transmembrane region" description="Helical" evidence="10">
    <location>
        <begin position="74"/>
        <end position="95"/>
    </location>
</feature>
<keyword evidence="5 10" id="KW-0812">Transmembrane</keyword>
<evidence type="ECO:0000313" key="12">
    <source>
        <dbReference type="Proteomes" id="UP000005824"/>
    </source>
</evidence>
<keyword evidence="8 9" id="KW-0012">Acyltransferase</keyword>
<feature type="transmembrane region" description="Helical" evidence="10">
    <location>
        <begin position="149"/>
        <end position="167"/>
    </location>
</feature>
<evidence type="ECO:0000256" key="7">
    <source>
        <dbReference type="ARBA" id="ARBA00023136"/>
    </source>
</evidence>
<dbReference type="InterPro" id="IPR028362">
    <property type="entry name" value="AlgI"/>
</dbReference>
<protein>
    <submittedName>
        <fullName evidence="11">Membrane bound O-acyl transferase MBOAT family protein</fullName>
    </submittedName>
</protein>
<evidence type="ECO:0000256" key="6">
    <source>
        <dbReference type="ARBA" id="ARBA00022989"/>
    </source>
</evidence>
<comment type="subcellular location">
    <subcellularLocation>
        <location evidence="1">Cell membrane</location>
        <topology evidence="1">Multi-pass membrane protein</topology>
    </subcellularLocation>
</comment>
<dbReference type="EMBL" id="ABVL01000015">
    <property type="protein sequence ID" value="EDY18022.1"/>
    <property type="molecule type" value="Genomic_DNA"/>
</dbReference>
<reference evidence="11 12" key="1">
    <citation type="journal article" date="2011" name="J. Bacteriol.">
        <title>Genome sequence of Chthoniobacter flavus Ellin428, an aerobic heterotrophic soil bacterium.</title>
        <authorList>
            <person name="Kant R."/>
            <person name="van Passel M.W."/>
            <person name="Palva A."/>
            <person name="Lucas S."/>
            <person name="Lapidus A."/>
            <person name="Glavina Del Rio T."/>
            <person name="Dalin E."/>
            <person name="Tice H."/>
            <person name="Bruce D."/>
            <person name="Goodwin L."/>
            <person name="Pitluck S."/>
            <person name="Larimer F.W."/>
            <person name="Land M.L."/>
            <person name="Hauser L."/>
            <person name="Sangwan P."/>
            <person name="de Vos W.M."/>
            <person name="Janssen P.H."/>
            <person name="Smidt H."/>
        </authorList>
    </citation>
    <scope>NUCLEOTIDE SEQUENCE [LARGE SCALE GENOMIC DNA]</scope>
    <source>
        <strain evidence="11 12">Ellin428</strain>
    </source>
</reference>
<evidence type="ECO:0000256" key="1">
    <source>
        <dbReference type="ARBA" id="ARBA00004651"/>
    </source>
</evidence>
<dbReference type="STRING" id="497964.CfE428DRAFT_4452"/>
<keyword evidence="3 9" id="KW-1003">Cell membrane</keyword>
<feature type="transmembrane region" description="Helical" evidence="10">
    <location>
        <begin position="356"/>
        <end position="377"/>
    </location>
</feature>
<keyword evidence="12" id="KW-1185">Reference proteome</keyword>
<evidence type="ECO:0000256" key="2">
    <source>
        <dbReference type="ARBA" id="ARBA00010323"/>
    </source>
</evidence>
<keyword evidence="6 10" id="KW-1133">Transmembrane helix</keyword>
<feature type="transmembrane region" description="Helical" evidence="10">
    <location>
        <begin position="107"/>
        <end position="129"/>
    </location>
</feature>
<dbReference type="GO" id="GO:0005886">
    <property type="term" value="C:plasma membrane"/>
    <property type="evidence" value="ECO:0007669"/>
    <property type="project" value="UniProtKB-SubCell"/>
</dbReference>
<dbReference type="eggNOG" id="COG1696">
    <property type="taxonomic scope" value="Bacteria"/>
</dbReference>
<dbReference type="InterPro" id="IPR004299">
    <property type="entry name" value="MBOAT_fam"/>
</dbReference>
<evidence type="ECO:0000256" key="3">
    <source>
        <dbReference type="ARBA" id="ARBA00022475"/>
    </source>
</evidence>
<gene>
    <name evidence="11" type="ORF">CfE428DRAFT_4452</name>
</gene>
<dbReference type="RefSeq" id="WP_006981775.1">
    <property type="nucleotide sequence ID" value="NZ_ABVL01000015.1"/>
</dbReference>
<dbReference type="Proteomes" id="UP000005824">
    <property type="component" value="Unassembled WGS sequence"/>
</dbReference>
<feature type="transmembrane region" description="Helical" evidence="10">
    <location>
        <begin position="327"/>
        <end position="344"/>
    </location>
</feature>
<feature type="transmembrane region" description="Helical" evidence="10">
    <location>
        <begin position="6"/>
        <end position="22"/>
    </location>
</feature>
<comment type="similarity">
    <text evidence="2 9">Belongs to the membrane-bound acyltransferase family.</text>
</comment>
<feature type="transmembrane region" description="Helical" evidence="10">
    <location>
        <begin position="43"/>
        <end position="62"/>
    </location>
</feature>
<dbReference type="InParanoid" id="B4D6B3"/>
<dbReference type="GO" id="GO:0016746">
    <property type="term" value="F:acyltransferase activity"/>
    <property type="evidence" value="ECO:0007669"/>
    <property type="project" value="UniProtKB-KW"/>
</dbReference>
<feature type="transmembrane region" description="Helical" evidence="10">
    <location>
        <begin position="406"/>
        <end position="426"/>
    </location>
</feature>
<feature type="transmembrane region" description="Helical" evidence="10">
    <location>
        <begin position="226"/>
        <end position="245"/>
    </location>
</feature>
<comment type="caution">
    <text evidence="11">The sequence shown here is derived from an EMBL/GenBank/DDBJ whole genome shotgun (WGS) entry which is preliminary data.</text>
</comment>
<sequence>MIFHSLDYAVFLLAVFCIYWCLGRRRWQNLLLIPASWLFYGYVHPWFLLPFLATTVIDYFVAIGLESPRTHRRWLVAASVSSNLGLLAVFKYYGFFVSNVASLLNALHLHVSLPVLEIILPAGISFYTFQSIGYVVDVYRGHVRACRSLVDYAVFVAFFPLLVAGPIQRAGDFLVQIQRPRTLEPQQFCSALYLLVWGVFKKVVIADTVAITANKVFLAKDLSFPLLWVGVLAFCIQIYADFSAYTDIARGSARLLGFELSPNFNHPYLAQSPSDFWRRWHISLSSWIRDYIYIPLGGSRGTAGRVILNLFIVFFLTGLWHGASWNFVLWGLYYAVLTLLYRLAERLVAGRVPDRWPVILARVLLMFALTNLGWLIFRERDLGQLGHDLTLSPFAAPAMDWMVAKYLGMLTLIYSLPLWLHAAWDLKLRQVFADREQTLFLWLNPLVTSLLFTGILLLRSDVSGDFIYFQF</sequence>
<evidence type="ECO:0000256" key="9">
    <source>
        <dbReference type="PIRNR" id="PIRNR016636"/>
    </source>
</evidence>
<feature type="transmembrane region" description="Helical" evidence="10">
    <location>
        <begin position="438"/>
        <end position="458"/>
    </location>
</feature>
<feature type="transmembrane region" description="Helical" evidence="10">
    <location>
        <begin position="302"/>
        <end position="321"/>
    </location>
</feature>
<dbReference type="PIRSF" id="PIRSF016636">
    <property type="entry name" value="AlgI_DltB"/>
    <property type="match status" value="1"/>
</dbReference>
<dbReference type="Pfam" id="PF03062">
    <property type="entry name" value="MBOAT"/>
    <property type="match status" value="1"/>
</dbReference>
<dbReference type="PIRSF" id="PIRSF500217">
    <property type="entry name" value="AlgI"/>
    <property type="match status" value="1"/>
</dbReference>
<dbReference type="InterPro" id="IPR051085">
    <property type="entry name" value="MB_O-acyltransferase"/>
</dbReference>
<name>B4D6B3_9BACT</name>